<dbReference type="AlphaFoldDB" id="A0A074KQC3"/>
<comment type="caution">
    <text evidence="8">The sequence shown here is derived from an EMBL/GenBank/DDBJ whole genome shotgun (WGS) entry which is preliminary data.</text>
</comment>
<keyword evidence="9" id="KW-1185">Reference proteome</keyword>
<keyword evidence="3 6" id="KW-0812">Transmembrane</keyword>
<name>A0A074KQC3_9BACT</name>
<dbReference type="GO" id="GO:0005886">
    <property type="term" value="C:plasma membrane"/>
    <property type="evidence" value="ECO:0007669"/>
    <property type="project" value="UniProtKB-SubCell"/>
</dbReference>
<evidence type="ECO:0000256" key="4">
    <source>
        <dbReference type="ARBA" id="ARBA00022989"/>
    </source>
</evidence>
<dbReference type="eggNOG" id="ENOG502ZG86">
    <property type="taxonomic scope" value="Bacteria"/>
</dbReference>
<evidence type="ECO:0000256" key="2">
    <source>
        <dbReference type="ARBA" id="ARBA00022475"/>
    </source>
</evidence>
<dbReference type="Proteomes" id="UP000027821">
    <property type="component" value="Unassembled WGS sequence"/>
</dbReference>
<feature type="domain" description="Cardiolipin synthase N-terminal" evidence="7">
    <location>
        <begin position="22"/>
        <end position="63"/>
    </location>
</feature>
<gene>
    <name evidence="8" type="ORF">EL17_19645</name>
</gene>
<dbReference type="Pfam" id="PF13396">
    <property type="entry name" value="PLDc_N"/>
    <property type="match status" value="1"/>
</dbReference>
<keyword evidence="4 6" id="KW-1133">Transmembrane helix</keyword>
<dbReference type="RefSeq" id="WP_035078406.1">
    <property type="nucleotide sequence ID" value="NZ_JMIH01000028.1"/>
</dbReference>
<keyword evidence="2" id="KW-1003">Cell membrane</keyword>
<reference evidence="8 9" key="1">
    <citation type="submission" date="2014-04" db="EMBL/GenBank/DDBJ databases">
        <title>Characterization and application of a salt tolerant electro-active bacterium.</title>
        <authorList>
            <person name="Yang L."/>
            <person name="Wei S."/>
            <person name="Tay Q.X.M."/>
        </authorList>
    </citation>
    <scope>NUCLEOTIDE SEQUENCE [LARGE SCALE GENOMIC DNA]</scope>
    <source>
        <strain evidence="8 9">LY1</strain>
    </source>
</reference>
<evidence type="ECO:0000259" key="7">
    <source>
        <dbReference type="Pfam" id="PF13396"/>
    </source>
</evidence>
<comment type="subcellular location">
    <subcellularLocation>
        <location evidence="1">Cell membrane</location>
        <topology evidence="1">Multi-pass membrane protein</topology>
    </subcellularLocation>
</comment>
<proteinExistence type="predicted"/>
<evidence type="ECO:0000256" key="5">
    <source>
        <dbReference type="ARBA" id="ARBA00023136"/>
    </source>
</evidence>
<evidence type="ECO:0000256" key="6">
    <source>
        <dbReference type="SAM" id="Phobius"/>
    </source>
</evidence>
<organism evidence="8 9">
    <name type="scientific">Anditalea andensis</name>
    <dbReference type="NCBI Taxonomy" id="1048983"/>
    <lineage>
        <taxon>Bacteria</taxon>
        <taxon>Pseudomonadati</taxon>
        <taxon>Bacteroidota</taxon>
        <taxon>Cytophagia</taxon>
        <taxon>Cytophagales</taxon>
        <taxon>Cytophagaceae</taxon>
        <taxon>Anditalea</taxon>
    </lineage>
</organism>
<sequence length="68" mass="7878">MFRIGENGFPVLMALLGVAYIVFWIYTLIDVIKRDFEGLTMKIVWILIILFAQVLGPVLYWVIVDTKT</sequence>
<feature type="transmembrane region" description="Helical" evidence="6">
    <location>
        <begin position="12"/>
        <end position="31"/>
    </location>
</feature>
<dbReference type="InterPro" id="IPR027379">
    <property type="entry name" value="CLS_N"/>
</dbReference>
<evidence type="ECO:0000256" key="1">
    <source>
        <dbReference type="ARBA" id="ARBA00004651"/>
    </source>
</evidence>
<protein>
    <recommendedName>
        <fullName evidence="7">Cardiolipin synthase N-terminal domain-containing protein</fullName>
    </recommendedName>
</protein>
<keyword evidence="5 6" id="KW-0472">Membrane</keyword>
<evidence type="ECO:0000256" key="3">
    <source>
        <dbReference type="ARBA" id="ARBA00022692"/>
    </source>
</evidence>
<evidence type="ECO:0000313" key="8">
    <source>
        <dbReference type="EMBL" id="KEO72126.1"/>
    </source>
</evidence>
<feature type="transmembrane region" description="Helical" evidence="6">
    <location>
        <begin position="43"/>
        <end position="63"/>
    </location>
</feature>
<dbReference type="EMBL" id="JMIH01000028">
    <property type="protein sequence ID" value="KEO72126.1"/>
    <property type="molecule type" value="Genomic_DNA"/>
</dbReference>
<accession>A0A074KQC3</accession>
<evidence type="ECO:0000313" key="9">
    <source>
        <dbReference type="Proteomes" id="UP000027821"/>
    </source>
</evidence>